<dbReference type="InterPro" id="IPR037175">
    <property type="entry name" value="KFase_sf"/>
</dbReference>
<dbReference type="EMBL" id="QNRE01000018">
    <property type="protein sequence ID" value="RBO83637.1"/>
    <property type="molecule type" value="Genomic_DNA"/>
</dbReference>
<dbReference type="PANTHER" id="PTHR31118:SF12">
    <property type="entry name" value="CYCLASE-LIKE PROTEIN 2"/>
    <property type="match status" value="1"/>
</dbReference>
<dbReference type="Gene3D" id="3.50.30.50">
    <property type="entry name" value="Putative cyclase"/>
    <property type="match status" value="1"/>
</dbReference>
<dbReference type="OrthoDB" id="7067800at2"/>
<keyword evidence="3" id="KW-1185">Reference proteome</keyword>
<reference evidence="2 3" key="1">
    <citation type="submission" date="2018-06" db="EMBL/GenBank/DDBJ databases">
        <title>Genomic Encyclopedia of Type Strains, Phase IV (KMG-IV): sequencing the most valuable type-strain genomes for metagenomic binning, comparative biology and taxonomic classification.</title>
        <authorList>
            <person name="Goeker M."/>
        </authorList>
    </citation>
    <scope>NUCLEOTIDE SEQUENCE [LARGE SCALE GENOMIC DNA]</scope>
    <source>
        <strain evidence="2 3">DSM 44599</strain>
    </source>
</reference>
<dbReference type="AlphaFoldDB" id="A0A366D0N6"/>
<comment type="caution">
    <text evidence="2">The sequence shown here is derived from an EMBL/GenBank/DDBJ whole genome shotgun (WGS) entry which is preliminary data.</text>
</comment>
<dbReference type="Pfam" id="PF04199">
    <property type="entry name" value="Cyclase"/>
    <property type="match status" value="1"/>
</dbReference>
<dbReference type="InterPro" id="IPR007325">
    <property type="entry name" value="KFase/CYL"/>
</dbReference>
<dbReference type="SUPFAM" id="SSF102198">
    <property type="entry name" value="Putative cyclase"/>
    <property type="match status" value="1"/>
</dbReference>
<feature type="signal peptide" evidence="1">
    <location>
        <begin position="1"/>
        <end position="39"/>
    </location>
</feature>
<dbReference type="RefSeq" id="WP_067510873.1">
    <property type="nucleotide sequence ID" value="NZ_QNRE01000018.1"/>
</dbReference>
<evidence type="ECO:0000256" key="1">
    <source>
        <dbReference type="SAM" id="SignalP"/>
    </source>
</evidence>
<evidence type="ECO:0000313" key="2">
    <source>
        <dbReference type="EMBL" id="RBO83637.1"/>
    </source>
</evidence>
<gene>
    <name evidence="2" type="ORF">DFR74_11861</name>
</gene>
<dbReference type="STRING" id="1210090.GCA_001613185_04168"/>
<accession>A0A366D0N6</accession>
<dbReference type="Proteomes" id="UP000252586">
    <property type="component" value="Unassembled WGS sequence"/>
</dbReference>
<evidence type="ECO:0000313" key="3">
    <source>
        <dbReference type="Proteomes" id="UP000252586"/>
    </source>
</evidence>
<dbReference type="PROSITE" id="PS51318">
    <property type="entry name" value="TAT"/>
    <property type="match status" value="1"/>
</dbReference>
<protein>
    <submittedName>
        <fullName evidence="2">Kynurenine formamidase</fullName>
    </submittedName>
</protein>
<feature type="chain" id="PRO_5016983497" evidence="1">
    <location>
        <begin position="40"/>
        <end position="269"/>
    </location>
</feature>
<name>A0A366D0N6_9NOCA</name>
<sequence length="269" mass="27794">MCAPRIVQVAHERARPNRRAVLAAAGVAALAATAAPARAVPTATGVVDLTHTLHPGLPTWPGSPPFTSIPVSWHAISGFDQNALAYWEHSGTHVDAPVHRIPGGATVDALPVADLVAPLVVIDISAKAETDADAALTVDDIDRWEDEHGRVPDRALVTLYSGWERRLADPAAFLNLRDGVPHAPGIDPAAAEHLVAHRNVVGVGVDTLSLDTGRSRDYGAHTTILGAGRYGVEMLANLAAVPPSGATVVVGAPKHAGGTGGPCRVLALV</sequence>
<proteinExistence type="predicted"/>
<organism evidence="2 3">
    <name type="scientific">Nocardia puris</name>
    <dbReference type="NCBI Taxonomy" id="208602"/>
    <lineage>
        <taxon>Bacteria</taxon>
        <taxon>Bacillati</taxon>
        <taxon>Actinomycetota</taxon>
        <taxon>Actinomycetes</taxon>
        <taxon>Mycobacteriales</taxon>
        <taxon>Nocardiaceae</taxon>
        <taxon>Nocardia</taxon>
    </lineage>
</organism>
<dbReference type="InterPro" id="IPR006311">
    <property type="entry name" value="TAT_signal"/>
</dbReference>
<dbReference type="PANTHER" id="PTHR31118">
    <property type="entry name" value="CYCLASE-LIKE PROTEIN 2"/>
    <property type="match status" value="1"/>
</dbReference>
<keyword evidence="1" id="KW-0732">Signal</keyword>
<dbReference type="GO" id="GO:0004061">
    <property type="term" value="F:arylformamidase activity"/>
    <property type="evidence" value="ECO:0007669"/>
    <property type="project" value="InterPro"/>
</dbReference>
<dbReference type="GO" id="GO:0019441">
    <property type="term" value="P:L-tryptophan catabolic process to kynurenine"/>
    <property type="evidence" value="ECO:0007669"/>
    <property type="project" value="InterPro"/>
</dbReference>